<dbReference type="EMBL" id="CP124755">
    <property type="protein sequence ID" value="WGZ91961.1"/>
    <property type="molecule type" value="Genomic_DNA"/>
</dbReference>
<name>A0AA95HC24_9GAMM</name>
<evidence type="ECO:0000259" key="8">
    <source>
        <dbReference type="PROSITE" id="PS51764"/>
    </source>
</evidence>
<comment type="similarity">
    <text evidence="1 6">Belongs to the glycosyl hydrolase 26 family.</text>
</comment>
<reference evidence="9" key="2">
    <citation type="submission" date="2023-04" db="EMBL/GenBank/DDBJ databases">
        <authorList>
            <person name="Beletskiy A.V."/>
            <person name="Mardanov A.V."/>
            <person name="Ravin N.V."/>
        </authorList>
    </citation>
    <scope>NUCLEOTIDE SEQUENCE</scope>
    <source>
        <strain evidence="9">GKL-01</strain>
    </source>
</reference>
<evidence type="ECO:0000256" key="3">
    <source>
        <dbReference type="ARBA" id="ARBA00022801"/>
    </source>
</evidence>
<dbReference type="InterPro" id="IPR029865">
    <property type="entry name" value="KIAA0319-like"/>
</dbReference>
<dbReference type="PROSITE" id="PS51125">
    <property type="entry name" value="NHL"/>
    <property type="match status" value="1"/>
</dbReference>
<dbReference type="SUPFAM" id="SSF49299">
    <property type="entry name" value="PKD domain"/>
    <property type="match status" value="3"/>
</dbReference>
<dbReference type="SUPFAM" id="SSF101898">
    <property type="entry name" value="NHL repeat"/>
    <property type="match status" value="1"/>
</dbReference>
<keyword evidence="3 6" id="KW-0378">Hydrolase</keyword>
<evidence type="ECO:0000256" key="5">
    <source>
        <dbReference type="PROSITE-ProRule" id="PRU00504"/>
    </source>
</evidence>
<dbReference type="InterPro" id="IPR013783">
    <property type="entry name" value="Ig-like_fold"/>
</dbReference>
<feature type="repeat" description="NHL" evidence="5">
    <location>
        <begin position="157"/>
        <end position="195"/>
    </location>
</feature>
<dbReference type="Gene3D" id="2.120.10.30">
    <property type="entry name" value="TolB, C-terminal domain"/>
    <property type="match status" value="1"/>
</dbReference>
<dbReference type="InterPro" id="IPR000805">
    <property type="entry name" value="Glyco_hydro_26"/>
</dbReference>
<evidence type="ECO:0000256" key="6">
    <source>
        <dbReference type="PROSITE-ProRule" id="PRU01100"/>
    </source>
</evidence>
<evidence type="ECO:0000256" key="2">
    <source>
        <dbReference type="ARBA" id="ARBA00022737"/>
    </source>
</evidence>
<dbReference type="KEGG" id="tdu:QJT80_05635"/>
<dbReference type="CDD" id="cd00146">
    <property type="entry name" value="PKD"/>
    <property type="match status" value="2"/>
</dbReference>
<dbReference type="PANTHER" id="PTHR46182">
    <property type="entry name" value="FI19480P1"/>
    <property type="match status" value="1"/>
</dbReference>
<dbReference type="GO" id="GO:0016020">
    <property type="term" value="C:membrane"/>
    <property type="evidence" value="ECO:0007669"/>
    <property type="project" value="TreeGrafter"/>
</dbReference>
<dbReference type="GO" id="GO:0006080">
    <property type="term" value="P:substituted mannan metabolic process"/>
    <property type="evidence" value="ECO:0007669"/>
    <property type="project" value="InterPro"/>
</dbReference>
<dbReference type="PRINTS" id="PR00739">
    <property type="entry name" value="GLHYDRLASE26"/>
</dbReference>
<proteinExistence type="inferred from homology"/>
<dbReference type="PANTHER" id="PTHR46182:SF2">
    <property type="entry name" value="FI19480P1"/>
    <property type="match status" value="1"/>
</dbReference>
<keyword evidence="4 6" id="KW-0326">Glycosidase</keyword>
<evidence type="ECO:0000256" key="4">
    <source>
        <dbReference type="ARBA" id="ARBA00023295"/>
    </source>
</evidence>
<evidence type="ECO:0000256" key="7">
    <source>
        <dbReference type="SAM" id="SignalP"/>
    </source>
</evidence>
<dbReference type="PROSITE" id="PS51764">
    <property type="entry name" value="GH26"/>
    <property type="match status" value="1"/>
</dbReference>
<sequence>MKTYKLILIFITLLGILSSTPRSWATPTYTELGNSDETCAYLNPFIQPKLFLNTYSKTSPAQRLYIERAQITNWMTYNFPTFEDCLAGSVEMGSYHYTDTANKRLIDHTAEQTAMGSTSSVESLISSHANHTVSLKQSIGALWNIAGEEGLLGTPNVTGNGFHQFNNPKGLTTDAKGRLFVADSGNNRILIFNRPLATGQAAVDSIYAGNNGGLSNPSDVLMVGETLYIADTNNNRVLQFTGPFNTPSKPYVATNIFNNINKPTTLAWHPSGSLLVNNQTLTKLNPLSPLFAYPNAIFSAKTQASMLPSTWNGYAIDQLGTDLYGNTYILNKARARLTLRRENNTPLPVATNSSAASKAMLENFYKHSDKVHKRTMIGQHLLSWSTNWDAAMSKLRARGLPLPKIVGGDATELSWNNAALEGLVNYGKAGHIIVLTWHPSNPTNPSYGTHFHNLTTTQFKQMLDDSTTIGQNWQAEIDKIAPVLQRFQQNNIPVVFKPLHEQNAEWFWWGHNQVAGKALADRQLAFRNVWKDLVKNLTQDKGLDNLLFLFAASTVTYDKTVATTTYYPGSDLVDIVGIDVYQEQLNLGGSRIGKQHYVELIKTGKPFGLAEFGQDQDQNGSTGSTGAQWDAKTLIYKIASEYPRTAFAIAWYTNEDDPQYPSKFKNGEWRPERFALPDVSNTQALLIDPLIETYVGNSNAPPVALPGNNQTVLVNTTVTLDGSQSSDPDGNIISYRWKQLSGSPIVNLINANTSNANFSAPNVTTNTNFTFELSVTDNAGASHKANTTVTVKPLNQAPIANAGSNQTIVTPKTGVILNGAASRDPDGSLVKYVWKQTAGSPKVTLSNANKANAIFNAPQVIANSMLTFQLTVTDNKGATHSATTKVTLTPSNTNKPPVAIPNISQTLGTPTTVVLDGSASQDSDGSISSYQWQQTAGSPSVTLSKANTAQATFTSAQVATKTTLTFQLTVTDNQGVSHSANTTVTLAPPANLANVTTAPTTTVKLESGLVEGKLVDRYTWRDSAGKPRSASLVRYDTTGKNGGYAIQFTYQTYDSNTQQWKTVTIRPPNASAGDAGFGYFVSHELYREFTNNTSGSIAAKHSQDDSPLGRGIAGQSWTKQLNNTQAIHTITQRYPKWGTTSGVANPYTKISPTTGHTLYQIPITINWTFINGKDFPLWSVQYDFSAVPVNAVYADLRGPYGLMNFDMASNPITGIEWADKYKFIAQPKNGSITNQSTWTWNTLNTGARYNLLIANDYEMGIVENKPYKQSTLGSGWSDGRGSTSVSKACSETWIMPCDWEWSYQSIQYGLTNKPTANTKLAWGSAAFIGSNTNESWINNNEAEAFKGYPVVDFSAWITFDKTGGRKTRELAASIQ</sequence>
<feature type="signal peptide" evidence="7">
    <location>
        <begin position="1"/>
        <end position="25"/>
    </location>
</feature>
<dbReference type="Gene3D" id="2.60.40.10">
    <property type="entry name" value="Immunoglobulins"/>
    <property type="match status" value="3"/>
</dbReference>
<feature type="domain" description="GH26" evidence="8">
    <location>
        <begin position="355"/>
        <end position="674"/>
    </location>
</feature>
<feature type="chain" id="PRO_5041675749" evidence="7">
    <location>
        <begin position="26"/>
        <end position="1375"/>
    </location>
</feature>
<protein>
    <submittedName>
        <fullName evidence="9">Glycosyl hydrolase</fullName>
    </submittedName>
</protein>
<dbReference type="SMART" id="SM00089">
    <property type="entry name" value="PKD"/>
    <property type="match status" value="3"/>
</dbReference>
<dbReference type="SUPFAM" id="SSF51445">
    <property type="entry name" value="(Trans)glycosidases"/>
    <property type="match status" value="1"/>
</dbReference>
<accession>A0AA95HC24</accession>
<evidence type="ECO:0000313" key="9">
    <source>
        <dbReference type="EMBL" id="WGZ91961.1"/>
    </source>
</evidence>
<dbReference type="GO" id="GO:0031410">
    <property type="term" value="C:cytoplasmic vesicle"/>
    <property type="evidence" value="ECO:0007669"/>
    <property type="project" value="TreeGrafter"/>
</dbReference>
<dbReference type="Proteomes" id="UP001300672">
    <property type="component" value="Chromosome"/>
</dbReference>
<feature type="active site" description="Nucleophile" evidence="6">
    <location>
        <position position="611"/>
    </location>
</feature>
<dbReference type="Pfam" id="PF01436">
    <property type="entry name" value="NHL"/>
    <property type="match status" value="1"/>
</dbReference>
<feature type="active site" description="Proton donor" evidence="6">
    <location>
        <position position="501"/>
    </location>
</feature>
<dbReference type="InterPro" id="IPR017853">
    <property type="entry name" value="GH"/>
</dbReference>
<dbReference type="GO" id="GO:0016985">
    <property type="term" value="F:mannan endo-1,4-beta-mannosidase activity"/>
    <property type="evidence" value="ECO:0007669"/>
    <property type="project" value="InterPro"/>
</dbReference>
<dbReference type="InterPro" id="IPR022409">
    <property type="entry name" value="PKD/Chitinase_dom"/>
</dbReference>
<dbReference type="InterPro" id="IPR011042">
    <property type="entry name" value="6-blade_b-propeller_TolB-like"/>
</dbReference>
<evidence type="ECO:0000256" key="1">
    <source>
        <dbReference type="ARBA" id="ARBA00007754"/>
    </source>
</evidence>
<dbReference type="InterPro" id="IPR001258">
    <property type="entry name" value="NHL_repeat"/>
</dbReference>
<dbReference type="InterPro" id="IPR022790">
    <property type="entry name" value="GH26_dom"/>
</dbReference>
<gene>
    <name evidence="9" type="ORF">QJT80_05635</name>
</gene>
<dbReference type="Gene3D" id="3.20.20.80">
    <property type="entry name" value="Glycosidases"/>
    <property type="match status" value="1"/>
</dbReference>
<organism evidence="9">
    <name type="scientific">Candidatus Thiocaldithrix dubininis</name>
    <dbReference type="NCBI Taxonomy" id="3080823"/>
    <lineage>
        <taxon>Bacteria</taxon>
        <taxon>Pseudomonadati</taxon>
        <taxon>Pseudomonadota</taxon>
        <taxon>Gammaproteobacteria</taxon>
        <taxon>Thiotrichales</taxon>
        <taxon>Thiotrichaceae</taxon>
        <taxon>Candidatus Thiocaldithrix</taxon>
    </lineage>
</organism>
<keyword evidence="7" id="KW-0732">Signal</keyword>
<reference evidence="9" key="1">
    <citation type="journal article" date="2023" name="Int. J. Mol. Sci.">
        <title>Metagenomics Revealed a New Genus 'Candidatus Thiocaldithrix dubininis' gen. nov., sp. nov. and a New Species 'Candidatus Thiothrix putei' sp. nov. in the Family Thiotrichaceae, Some Members of Which Have Traits of Both Na+- and H+-Motive Energetics.</title>
        <authorList>
            <person name="Ravin N.V."/>
            <person name="Muntyan M.S."/>
            <person name="Smolyakov D.D."/>
            <person name="Rudenko T.S."/>
            <person name="Beletsky A.V."/>
            <person name="Mardanov A.V."/>
            <person name="Grabovich M.Y."/>
        </authorList>
    </citation>
    <scope>NUCLEOTIDE SEQUENCE</scope>
    <source>
        <strain evidence="9">GKL-01</strain>
    </source>
</reference>
<dbReference type="Pfam" id="PF22352">
    <property type="entry name" value="K319L-like_PKD"/>
    <property type="match status" value="3"/>
</dbReference>
<dbReference type="Pfam" id="PF02156">
    <property type="entry name" value="Glyco_hydro_26"/>
    <property type="match status" value="1"/>
</dbReference>
<dbReference type="InterPro" id="IPR035986">
    <property type="entry name" value="PKD_dom_sf"/>
</dbReference>
<keyword evidence="2" id="KW-0677">Repeat</keyword>